<feature type="compositionally biased region" description="Basic and acidic residues" evidence="4">
    <location>
        <begin position="156"/>
        <end position="167"/>
    </location>
</feature>
<name>A0A2J7RJ38_9NEOP</name>
<evidence type="ECO:0000259" key="6">
    <source>
        <dbReference type="Pfam" id="PF22435"/>
    </source>
</evidence>
<accession>A0A2J7RJ38</accession>
<feature type="domain" description="MRM3-like substrate binding" evidence="6">
    <location>
        <begin position="198"/>
        <end position="272"/>
    </location>
</feature>
<dbReference type="GO" id="GO:0032259">
    <property type="term" value="P:methylation"/>
    <property type="evidence" value="ECO:0007669"/>
    <property type="project" value="UniProtKB-KW"/>
</dbReference>
<dbReference type="Pfam" id="PF22435">
    <property type="entry name" value="MRM3-like_sub_bind"/>
    <property type="match status" value="1"/>
</dbReference>
<evidence type="ECO:0000313" key="8">
    <source>
        <dbReference type="Proteomes" id="UP000235965"/>
    </source>
</evidence>
<dbReference type="InterPro" id="IPR029064">
    <property type="entry name" value="Ribosomal_eL30-like_sf"/>
</dbReference>
<dbReference type="FunCoup" id="A0A2J7RJ38">
    <property type="interactions" value="37"/>
</dbReference>
<dbReference type="CDD" id="cd18106">
    <property type="entry name" value="SpoU-like_RNMTL1"/>
    <property type="match status" value="1"/>
</dbReference>
<evidence type="ECO:0000256" key="4">
    <source>
        <dbReference type="SAM" id="MobiDB-lite"/>
    </source>
</evidence>
<organism evidence="7 8">
    <name type="scientific">Cryptotermes secundus</name>
    <dbReference type="NCBI Taxonomy" id="105785"/>
    <lineage>
        <taxon>Eukaryota</taxon>
        <taxon>Metazoa</taxon>
        <taxon>Ecdysozoa</taxon>
        <taxon>Arthropoda</taxon>
        <taxon>Hexapoda</taxon>
        <taxon>Insecta</taxon>
        <taxon>Pterygota</taxon>
        <taxon>Neoptera</taxon>
        <taxon>Polyneoptera</taxon>
        <taxon>Dictyoptera</taxon>
        <taxon>Blattodea</taxon>
        <taxon>Blattoidea</taxon>
        <taxon>Termitoidae</taxon>
        <taxon>Kalotermitidae</taxon>
        <taxon>Cryptotermitinae</taxon>
        <taxon>Cryptotermes</taxon>
    </lineage>
</organism>
<keyword evidence="8" id="KW-1185">Reference proteome</keyword>
<evidence type="ECO:0000313" key="7">
    <source>
        <dbReference type="EMBL" id="PNF40843.1"/>
    </source>
</evidence>
<feature type="compositionally biased region" description="Polar residues" evidence="4">
    <location>
        <begin position="141"/>
        <end position="151"/>
    </location>
</feature>
<feature type="domain" description="tRNA/rRNA methyltransferase SpoU type" evidence="5">
    <location>
        <begin position="291"/>
        <end position="369"/>
    </location>
</feature>
<dbReference type="InterPro" id="IPR001537">
    <property type="entry name" value="SpoU_MeTrfase"/>
</dbReference>
<protein>
    <submittedName>
        <fullName evidence="7">Uncharacterized protein</fullName>
    </submittedName>
</protein>
<dbReference type="OrthoDB" id="270651at2759"/>
<dbReference type="GO" id="GO:0003723">
    <property type="term" value="F:RNA binding"/>
    <property type="evidence" value="ECO:0007669"/>
    <property type="project" value="InterPro"/>
</dbReference>
<evidence type="ECO:0000256" key="1">
    <source>
        <dbReference type="ARBA" id="ARBA00007228"/>
    </source>
</evidence>
<evidence type="ECO:0000256" key="2">
    <source>
        <dbReference type="ARBA" id="ARBA00022603"/>
    </source>
</evidence>
<dbReference type="GO" id="GO:0008173">
    <property type="term" value="F:RNA methyltransferase activity"/>
    <property type="evidence" value="ECO:0007669"/>
    <property type="project" value="InterPro"/>
</dbReference>
<dbReference type="SUPFAM" id="SSF75217">
    <property type="entry name" value="alpha/beta knot"/>
    <property type="match status" value="1"/>
</dbReference>
<dbReference type="InterPro" id="IPR051259">
    <property type="entry name" value="rRNA_Methyltransferase"/>
</dbReference>
<keyword evidence="3" id="KW-0808">Transferase</keyword>
<dbReference type="PANTHER" id="PTHR43191">
    <property type="entry name" value="RRNA METHYLTRANSFERASE 3"/>
    <property type="match status" value="1"/>
</dbReference>
<dbReference type="PANTHER" id="PTHR43191:SF2">
    <property type="entry name" value="RRNA METHYLTRANSFERASE 3, MITOCHONDRIAL"/>
    <property type="match status" value="1"/>
</dbReference>
<keyword evidence="2" id="KW-0489">Methyltransferase</keyword>
<dbReference type="GO" id="GO:0006396">
    <property type="term" value="P:RNA processing"/>
    <property type="evidence" value="ECO:0007669"/>
    <property type="project" value="InterPro"/>
</dbReference>
<comment type="caution">
    <text evidence="7">The sequence shown here is derived from an EMBL/GenBank/DDBJ whole genome shotgun (WGS) entry which is preliminary data.</text>
</comment>
<dbReference type="Pfam" id="PF00588">
    <property type="entry name" value="SpoU_methylase"/>
    <property type="match status" value="1"/>
</dbReference>
<dbReference type="SUPFAM" id="SSF55315">
    <property type="entry name" value="L30e-like"/>
    <property type="match status" value="1"/>
</dbReference>
<dbReference type="STRING" id="105785.A0A2J7RJ38"/>
<dbReference type="EMBL" id="NEVH01003008">
    <property type="protein sequence ID" value="PNF40843.1"/>
    <property type="molecule type" value="Genomic_DNA"/>
</dbReference>
<feature type="region of interest" description="Disordered" evidence="4">
    <location>
        <begin position="139"/>
        <end position="167"/>
    </location>
</feature>
<dbReference type="AlphaFoldDB" id="A0A2J7RJ38"/>
<dbReference type="Gene3D" id="3.30.1330.30">
    <property type="match status" value="1"/>
</dbReference>
<evidence type="ECO:0000256" key="3">
    <source>
        <dbReference type="ARBA" id="ARBA00022679"/>
    </source>
</evidence>
<evidence type="ECO:0000259" key="5">
    <source>
        <dbReference type="Pfam" id="PF00588"/>
    </source>
</evidence>
<gene>
    <name evidence="7" type="ORF">B7P43_G16004</name>
</gene>
<dbReference type="Gene3D" id="3.40.1280.10">
    <property type="match status" value="1"/>
</dbReference>
<dbReference type="InterPro" id="IPR029026">
    <property type="entry name" value="tRNA_m1G_MTases_N"/>
</dbReference>
<sequence length="512" mass="57389">MASFLQFAMKHYLAKALLVKNSHMDKIVFSKQHVRHVPRWAHRRPIRVIYAEDSEKDKAKYAEKLKIERECIQSVTNNQEKRFENADLVDKDNETIISSTMPVNTSRSGTDVNYDERYTVSNSKFRNVEDYESDIAEVNKAETTQKSSTQSKKARKLEAKKERKANRIRESAAKAGVPVYTKLPDNDPKLSTVMLIAKSRKQRKKRSLIALEGKRLIKDAMEAGYVPHMVFFSRVKDAADLNLPDAGVELYKISYKSISLWSDLTTSPGILGVLKTPALNDKKPGKDALPLTIICDNIRDPGNLGSILRGAAGVGCHKVILTKGCVDLWEPKVLRTGAGAHFRTAIVSDVEWDELETHVDDEGSVFLADNNAYLSQDIQEGEDGDVDSSDEDEGNRIRCSPEISEPLEVYRNRLSNIPVVPYFAVDYVNQSSVILVIGGETEGLSINAFKLAHDRYGVRLNVPLSNNIESLNSGTALGIITFEIKRQFLTKLQHKFVDGINEKMEKIHVPSV</sequence>
<proteinExistence type="inferred from homology"/>
<dbReference type="Proteomes" id="UP000235965">
    <property type="component" value="Unassembled WGS sequence"/>
</dbReference>
<dbReference type="InterPro" id="IPR029028">
    <property type="entry name" value="Alpha/beta_knot_MTases"/>
</dbReference>
<dbReference type="InterPro" id="IPR053888">
    <property type="entry name" value="MRM3-like_sub_bind"/>
</dbReference>
<dbReference type="InParanoid" id="A0A2J7RJ38"/>
<comment type="similarity">
    <text evidence="1">Belongs to the class IV-like SAM-binding methyltransferase superfamily. RNA methyltransferase TrmH family.</text>
</comment>
<reference evidence="7 8" key="1">
    <citation type="submission" date="2017-12" db="EMBL/GenBank/DDBJ databases">
        <title>Hemimetabolous genomes reveal molecular basis of termite eusociality.</title>
        <authorList>
            <person name="Harrison M.C."/>
            <person name="Jongepier E."/>
            <person name="Robertson H.M."/>
            <person name="Arning N."/>
            <person name="Bitard-Feildel T."/>
            <person name="Chao H."/>
            <person name="Childers C.P."/>
            <person name="Dinh H."/>
            <person name="Doddapaneni H."/>
            <person name="Dugan S."/>
            <person name="Gowin J."/>
            <person name="Greiner C."/>
            <person name="Han Y."/>
            <person name="Hu H."/>
            <person name="Hughes D.S.T."/>
            <person name="Huylmans A.-K."/>
            <person name="Kemena C."/>
            <person name="Kremer L.P.M."/>
            <person name="Lee S.L."/>
            <person name="Lopez-Ezquerra A."/>
            <person name="Mallet L."/>
            <person name="Monroy-Kuhn J.M."/>
            <person name="Moser A."/>
            <person name="Murali S.C."/>
            <person name="Muzny D.M."/>
            <person name="Otani S."/>
            <person name="Piulachs M.-D."/>
            <person name="Poelchau M."/>
            <person name="Qu J."/>
            <person name="Schaub F."/>
            <person name="Wada-Katsumata A."/>
            <person name="Worley K.C."/>
            <person name="Xie Q."/>
            <person name="Ylla G."/>
            <person name="Poulsen M."/>
            <person name="Gibbs R.A."/>
            <person name="Schal C."/>
            <person name="Richards S."/>
            <person name="Belles X."/>
            <person name="Korb J."/>
            <person name="Bornberg-Bauer E."/>
        </authorList>
    </citation>
    <scope>NUCLEOTIDE SEQUENCE [LARGE SCALE GENOMIC DNA]</scope>
    <source>
        <tissue evidence="7">Whole body</tissue>
    </source>
</reference>